<evidence type="ECO:0000313" key="5">
    <source>
        <dbReference type="Proteomes" id="UP000515123"/>
    </source>
</evidence>
<dbReference type="Pfam" id="PF20431">
    <property type="entry name" value="E_motif"/>
    <property type="match status" value="1"/>
</dbReference>
<dbReference type="SUPFAM" id="SSF48452">
    <property type="entry name" value="TPR-like"/>
    <property type="match status" value="1"/>
</dbReference>
<evidence type="ECO:0000256" key="1">
    <source>
        <dbReference type="ARBA" id="ARBA00022737"/>
    </source>
</evidence>
<evidence type="ECO:0000259" key="4">
    <source>
        <dbReference type="Pfam" id="PF14432"/>
    </source>
</evidence>
<proteinExistence type="predicted"/>
<reference evidence="6" key="2">
    <citation type="submission" date="2025-08" db="UniProtKB">
        <authorList>
            <consortium name="RefSeq"/>
        </authorList>
    </citation>
    <scope>IDENTIFICATION</scope>
    <source>
        <tissue evidence="6">Leaf</tissue>
    </source>
</reference>
<dbReference type="Pfam" id="PF14432">
    <property type="entry name" value="DYW_deaminase"/>
    <property type="match status" value="1"/>
</dbReference>
<dbReference type="InterPro" id="IPR032867">
    <property type="entry name" value="DYW_dom"/>
</dbReference>
<reference evidence="5" key="1">
    <citation type="journal article" date="2015" name="Nat. Genet.">
        <title>The pineapple genome and the evolution of CAM photosynthesis.</title>
        <authorList>
            <person name="Ming R."/>
            <person name="VanBuren R."/>
            <person name="Wai C.M."/>
            <person name="Tang H."/>
            <person name="Schatz M.C."/>
            <person name="Bowers J.E."/>
            <person name="Lyons E."/>
            <person name="Wang M.L."/>
            <person name="Chen J."/>
            <person name="Biggers E."/>
            <person name="Zhang J."/>
            <person name="Huang L."/>
            <person name="Zhang L."/>
            <person name="Miao W."/>
            <person name="Zhang J."/>
            <person name="Ye Z."/>
            <person name="Miao C."/>
            <person name="Lin Z."/>
            <person name="Wang H."/>
            <person name="Zhou H."/>
            <person name="Yim W.C."/>
            <person name="Priest H.D."/>
            <person name="Zheng C."/>
            <person name="Woodhouse M."/>
            <person name="Edger P.P."/>
            <person name="Guyot R."/>
            <person name="Guo H.B."/>
            <person name="Guo H."/>
            <person name="Zheng G."/>
            <person name="Singh R."/>
            <person name="Sharma A."/>
            <person name="Min X."/>
            <person name="Zheng Y."/>
            <person name="Lee H."/>
            <person name="Gurtowski J."/>
            <person name="Sedlazeck F.J."/>
            <person name="Harkess A."/>
            <person name="McKain M.R."/>
            <person name="Liao Z."/>
            <person name="Fang J."/>
            <person name="Liu J."/>
            <person name="Zhang X."/>
            <person name="Zhang Q."/>
            <person name="Hu W."/>
            <person name="Qin Y."/>
            <person name="Wang K."/>
            <person name="Chen L.Y."/>
            <person name="Shirley N."/>
            <person name="Lin Y.R."/>
            <person name="Liu L.Y."/>
            <person name="Hernandez A.G."/>
            <person name="Wright C.L."/>
            <person name="Bulone V."/>
            <person name="Tuskan G.A."/>
            <person name="Heath K."/>
            <person name="Zee F."/>
            <person name="Moore P.H."/>
            <person name="Sunkar R."/>
            <person name="Leebens-Mack J.H."/>
            <person name="Mockler T."/>
            <person name="Bennetzen J.L."/>
            <person name="Freeling M."/>
            <person name="Sankoff D."/>
            <person name="Paterson A.H."/>
            <person name="Zhu X."/>
            <person name="Yang X."/>
            <person name="Smith J.A."/>
            <person name="Cushman J.C."/>
            <person name="Paull R.E."/>
            <person name="Yu Q."/>
        </authorList>
    </citation>
    <scope>NUCLEOTIDE SEQUENCE [LARGE SCALE GENOMIC DNA]</scope>
    <source>
        <strain evidence="5">cv. F153</strain>
    </source>
</reference>
<feature type="repeat" description="PPR" evidence="3">
    <location>
        <begin position="196"/>
        <end position="226"/>
    </location>
</feature>
<dbReference type="GO" id="GO:0008270">
    <property type="term" value="F:zinc ion binding"/>
    <property type="evidence" value="ECO:0007669"/>
    <property type="project" value="InterPro"/>
</dbReference>
<dbReference type="Pfam" id="PF12854">
    <property type="entry name" value="PPR_1"/>
    <property type="match status" value="1"/>
</dbReference>
<dbReference type="GeneID" id="109711322"/>
<dbReference type="InterPro" id="IPR011990">
    <property type="entry name" value="TPR-like_helical_dom_sf"/>
</dbReference>
<dbReference type="FunFam" id="1.25.40.10:FF:000470">
    <property type="entry name" value="Pentatricopeptide repeat-containing protein At5g66520"/>
    <property type="match status" value="1"/>
</dbReference>
<dbReference type="PANTHER" id="PTHR47926">
    <property type="entry name" value="PENTATRICOPEPTIDE REPEAT-CONTAINING PROTEIN"/>
    <property type="match status" value="1"/>
</dbReference>
<dbReference type="InterPro" id="IPR046960">
    <property type="entry name" value="PPR_At4g14850-like_plant"/>
</dbReference>
<evidence type="ECO:0000256" key="3">
    <source>
        <dbReference type="PROSITE-ProRule" id="PRU00708"/>
    </source>
</evidence>
<sequence>MVLTSNPLVCLSSSQSFPFPSPSPHSIFPYLKTTETLRDLKPLHALAIKTSQIKDPLVAAEVLRCVALSSDRNLHYARLVFGEMLQPNCFSWNTIIRALSESEGDALEAIILFLKMLHSDNAQPNQYTFPSVLKACARIEAIDIGKQIHNQTIKFGLFSDGFVLTNLVRLYTLCGFMEDAIRLVKTSSLSPTSEANVVLHNILIDGYFRLGMVHHANRIFNQMPKKSMISWNEMIARFAQIGCFREAVEVFRAMQLEGVKPNYVSLVSVLPAISRLGALELGKWVHLYINKNGILVDDVLGSTLVDMYSKCGNIDKAIQVFEGLPKKNSTTWSALISGLAMHGRARVALNHFAMMEKAKVIPSDVVFIGILNACSHAGLVEDGRLFFDRMVNGYKIRPRIEHYTCMVDMLGRAGLLNEAEESILNMPIKPDEAIYKSLLAACRIHGNVDIAKRMADRLLELVPRDEGCYVLLSNIYASLGNWGAMAEVRLKMKEQDIKKDPGCSWITIDGNIHEFIVEDNAHPRKTEIYEMLEEIANKLKIAGYVSDTTQVLLNIDEEEKEKMIYYHSEKIAIAFGLISTREGMTLQVVKNLRVCGDCHSSIKLISKMYNRRIVLRDRNRFHHFENGVCSCNDYW</sequence>
<dbReference type="RefSeq" id="XP_020089902.1">
    <property type="nucleotide sequence ID" value="XM_020234313.1"/>
</dbReference>
<accession>A0A6P5F2P8</accession>
<dbReference type="Pfam" id="PF01535">
    <property type="entry name" value="PPR"/>
    <property type="match status" value="5"/>
</dbReference>
<dbReference type="Proteomes" id="UP000515123">
    <property type="component" value="Linkage group 6"/>
</dbReference>
<dbReference type="InterPro" id="IPR002885">
    <property type="entry name" value="PPR_rpt"/>
</dbReference>
<dbReference type="GO" id="GO:0003723">
    <property type="term" value="F:RNA binding"/>
    <property type="evidence" value="ECO:0007669"/>
    <property type="project" value="InterPro"/>
</dbReference>
<name>A0A6P5F2P8_ANACO</name>
<feature type="domain" description="DYW" evidence="4">
    <location>
        <begin position="543"/>
        <end position="635"/>
    </location>
</feature>
<keyword evidence="1" id="KW-0677">Repeat</keyword>
<feature type="repeat" description="PPR" evidence="3">
    <location>
        <begin position="328"/>
        <end position="362"/>
    </location>
</feature>
<dbReference type="FunFam" id="1.25.40.10:FF:001050">
    <property type="entry name" value="Pentatricopeptide repeat-containing protein At2g33760"/>
    <property type="match status" value="1"/>
</dbReference>
<dbReference type="Gene3D" id="1.25.40.10">
    <property type="entry name" value="Tetratricopeptide repeat domain"/>
    <property type="match status" value="3"/>
</dbReference>
<keyword evidence="2" id="KW-0809">Transit peptide</keyword>
<gene>
    <name evidence="6" type="primary">LOC109711322</name>
</gene>
<dbReference type="FunFam" id="1.25.40.10:FF:000231">
    <property type="entry name" value="Pentatricopeptide repeat-containing protein chloroplastic"/>
    <property type="match status" value="1"/>
</dbReference>
<evidence type="ECO:0000256" key="2">
    <source>
        <dbReference type="ARBA" id="ARBA00022946"/>
    </source>
</evidence>
<keyword evidence="5" id="KW-1185">Reference proteome</keyword>
<dbReference type="InterPro" id="IPR046848">
    <property type="entry name" value="E_motif"/>
</dbReference>
<dbReference type="AlphaFoldDB" id="A0A6P5F2P8"/>
<feature type="repeat" description="PPR" evidence="3">
    <location>
        <begin position="227"/>
        <end position="261"/>
    </location>
</feature>
<dbReference type="PANTHER" id="PTHR47926:SF452">
    <property type="entry name" value="PENTATRICOPEPTIDE REPEAT-CONTAINING PROTEIN"/>
    <property type="match status" value="1"/>
</dbReference>
<dbReference type="GO" id="GO:0009451">
    <property type="term" value="P:RNA modification"/>
    <property type="evidence" value="ECO:0007669"/>
    <property type="project" value="InterPro"/>
</dbReference>
<protein>
    <submittedName>
        <fullName evidence="6">Pentatricopeptide repeat-containing protein At5g48910 isoform X6</fullName>
    </submittedName>
</protein>
<dbReference type="NCBIfam" id="TIGR00756">
    <property type="entry name" value="PPR"/>
    <property type="match status" value="2"/>
</dbReference>
<dbReference type="OrthoDB" id="1894539at2759"/>
<organism evidence="5 6">
    <name type="scientific">Ananas comosus</name>
    <name type="common">Pineapple</name>
    <name type="synonym">Ananas ananas</name>
    <dbReference type="NCBI Taxonomy" id="4615"/>
    <lineage>
        <taxon>Eukaryota</taxon>
        <taxon>Viridiplantae</taxon>
        <taxon>Streptophyta</taxon>
        <taxon>Embryophyta</taxon>
        <taxon>Tracheophyta</taxon>
        <taxon>Spermatophyta</taxon>
        <taxon>Magnoliopsida</taxon>
        <taxon>Liliopsida</taxon>
        <taxon>Poales</taxon>
        <taxon>Bromeliaceae</taxon>
        <taxon>Bromelioideae</taxon>
        <taxon>Ananas</taxon>
    </lineage>
</organism>
<evidence type="ECO:0000313" key="6">
    <source>
        <dbReference type="RefSeq" id="XP_020089902.1"/>
    </source>
</evidence>
<dbReference type="PROSITE" id="PS51375">
    <property type="entry name" value="PPR"/>
    <property type="match status" value="3"/>
</dbReference>
<dbReference type="GO" id="GO:0031425">
    <property type="term" value="P:chloroplast RNA processing"/>
    <property type="evidence" value="ECO:0007669"/>
    <property type="project" value="UniProtKB-ARBA"/>
</dbReference>